<gene>
    <name evidence="1" type="ORF">O181_059124</name>
</gene>
<dbReference type="Proteomes" id="UP000765509">
    <property type="component" value="Unassembled WGS sequence"/>
</dbReference>
<keyword evidence="2" id="KW-1185">Reference proteome</keyword>
<dbReference type="AlphaFoldDB" id="A0A9Q3EDT7"/>
<comment type="caution">
    <text evidence="1">The sequence shown here is derived from an EMBL/GenBank/DDBJ whole genome shotgun (WGS) entry which is preliminary data.</text>
</comment>
<protein>
    <submittedName>
        <fullName evidence="1">Uncharacterized protein</fullName>
    </submittedName>
</protein>
<evidence type="ECO:0000313" key="1">
    <source>
        <dbReference type="EMBL" id="MBW0519409.1"/>
    </source>
</evidence>
<name>A0A9Q3EDT7_9BASI</name>
<sequence>MSNLIQLPVHVTELKRPERPVLKCHKCGSTSHLASTFTKKTNINKAQFIEEIQSTEEKEESYLDSAVSEDTPVEECPIENITAFYEVTEVHTHLPQYSEDCHNLMNIQNSRMCKAKPSRGKGYISGASCITSILINNIEARVNLDTGAFCSCVGKDYLQAILPGWNNHILPIEGVQCSSASNNMYPLEILDTNIAFPHPEGSVSMKTEIVVMENCTSHHIIIENDYLNIYGIDINNHKDRYFTIG</sequence>
<proteinExistence type="predicted"/>
<dbReference type="EMBL" id="AVOT02027381">
    <property type="protein sequence ID" value="MBW0519409.1"/>
    <property type="molecule type" value="Genomic_DNA"/>
</dbReference>
<organism evidence="1 2">
    <name type="scientific">Austropuccinia psidii MF-1</name>
    <dbReference type="NCBI Taxonomy" id="1389203"/>
    <lineage>
        <taxon>Eukaryota</taxon>
        <taxon>Fungi</taxon>
        <taxon>Dikarya</taxon>
        <taxon>Basidiomycota</taxon>
        <taxon>Pucciniomycotina</taxon>
        <taxon>Pucciniomycetes</taxon>
        <taxon>Pucciniales</taxon>
        <taxon>Sphaerophragmiaceae</taxon>
        <taxon>Austropuccinia</taxon>
    </lineage>
</organism>
<reference evidence="1" key="1">
    <citation type="submission" date="2021-03" db="EMBL/GenBank/DDBJ databases">
        <title>Draft genome sequence of rust myrtle Austropuccinia psidii MF-1, a brazilian biotype.</title>
        <authorList>
            <person name="Quecine M.C."/>
            <person name="Pachon D.M.R."/>
            <person name="Bonatelli M.L."/>
            <person name="Correr F.H."/>
            <person name="Franceschini L.M."/>
            <person name="Leite T.F."/>
            <person name="Margarido G.R.A."/>
            <person name="Almeida C.A."/>
            <person name="Ferrarezi J.A."/>
            <person name="Labate C.A."/>
        </authorList>
    </citation>
    <scope>NUCLEOTIDE SEQUENCE</scope>
    <source>
        <strain evidence="1">MF-1</strain>
    </source>
</reference>
<dbReference type="OrthoDB" id="2517660at2759"/>
<accession>A0A9Q3EDT7</accession>
<evidence type="ECO:0000313" key="2">
    <source>
        <dbReference type="Proteomes" id="UP000765509"/>
    </source>
</evidence>